<dbReference type="EMBL" id="PKPP01016649">
    <property type="protein sequence ID" value="PWA37528.1"/>
    <property type="molecule type" value="Genomic_DNA"/>
</dbReference>
<dbReference type="Pfam" id="PF24289">
    <property type="entry name" value="DUF7477"/>
    <property type="match status" value="1"/>
</dbReference>
<dbReference type="STRING" id="35608.A0A2U1KLC0"/>
<protein>
    <recommendedName>
        <fullName evidence="1">DUF7477 domain-containing protein</fullName>
    </recommendedName>
</protein>
<evidence type="ECO:0000313" key="2">
    <source>
        <dbReference type="EMBL" id="PWA37528.1"/>
    </source>
</evidence>
<evidence type="ECO:0000259" key="1">
    <source>
        <dbReference type="Pfam" id="PF24289"/>
    </source>
</evidence>
<organism evidence="2 3">
    <name type="scientific">Artemisia annua</name>
    <name type="common">Sweet wormwood</name>
    <dbReference type="NCBI Taxonomy" id="35608"/>
    <lineage>
        <taxon>Eukaryota</taxon>
        <taxon>Viridiplantae</taxon>
        <taxon>Streptophyta</taxon>
        <taxon>Embryophyta</taxon>
        <taxon>Tracheophyta</taxon>
        <taxon>Spermatophyta</taxon>
        <taxon>Magnoliopsida</taxon>
        <taxon>eudicotyledons</taxon>
        <taxon>Gunneridae</taxon>
        <taxon>Pentapetalae</taxon>
        <taxon>asterids</taxon>
        <taxon>campanulids</taxon>
        <taxon>Asterales</taxon>
        <taxon>Asteraceae</taxon>
        <taxon>Asteroideae</taxon>
        <taxon>Anthemideae</taxon>
        <taxon>Artemisiinae</taxon>
        <taxon>Artemisia</taxon>
    </lineage>
</organism>
<sequence length="199" mass="22731">MLGILRGVWDYRGKKYDCKTVEKLLIDNQVQKSFFFLPVLLCCVVNAHVCVCRSITWECSKGWDVGAQILSCGYSHQVGQKRGRLLINLEEDEQPRKKVRLGSFATQWISVYNARRPMKQRCCISDERKRQRLIGARGSASHTHSAIHGNVIVAMQGIECVQKLNLCPLYLKRLCNVGFRCVGVMGQTMNFQVWFLVTC</sequence>
<keyword evidence="3" id="KW-1185">Reference proteome</keyword>
<feature type="domain" description="DUF7477" evidence="1">
    <location>
        <begin position="76"/>
        <end position="131"/>
    </location>
</feature>
<dbReference type="InterPro" id="IPR055900">
    <property type="entry name" value="DUF7477"/>
</dbReference>
<accession>A0A2U1KLC0</accession>
<gene>
    <name evidence="2" type="ORF">CTI12_AA577990</name>
</gene>
<reference evidence="2 3" key="1">
    <citation type="journal article" date="2018" name="Mol. Plant">
        <title>The genome of Artemisia annua provides insight into the evolution of Asteraceae family and artemisinin biosynthesis.</title>
        <authorList>
            <person name="Shen Q."/>
            <person name="Zhang L."/>
            <person name="Liao Z."/>
            <person name="Wang S."/>
            <person name="Yan T."/>
            <person name="Shi P."/>
            <person name="Liu M."/>
            <person name="Fu X."/>
            <person name="Pan Q."/>
            <person name="Wang Y."/>
            <person name="Lv Z."/>
            <person name="Lu X."/>
            <person name="Zhang F."/>
            <person name="Jiang W."/>
            <person name="Ma Y."/>
            <person name="Chen M."/>
            <person name="Hao X."/>
            <person name="Li L."/>
            <person name="Tang Y."/>
            <person name="Lv G."/>
            <person name="Zhou Y."/>
            <person name="Sun X."/>
            <person name="Brodelius P.E."/>
            <person name="Rose J.K.C."/>
            <person name="Tang K."/>
        </authorList>
    </citation>
    <scope>NUCLEOTIDE SEQUENCE [LARGE SCALE GENOMIC DNA]</scope>
    <source>
        <strain evidence="3">cv. Huhao1</strain>
        <tissue evidence="2">Leaf</tissue>
    </source>
</reference>
<name>A0A2U1KLC0_ARTAN</name>
<proteinExistence type="predicted"/>
<evidence type="ECO:0000313" key="3">
    <source>
        <dbReference type="Proteomes" id="UP000245207"/>
    </source>
</evidence>
<dbReference type="AlphaFoldDB" id="A0A2U1KLC0"/>
<dbReference type="Proteomes" id="UP000245207">
    <property type="component" value="Unassembled WGS sequence"/>
</dbReference>
<comment type="caution">
    <text evidence="2">The sequence shown here is derived from an EMBL/GenBank/DDBJ whole genome shotgun (WGS) entry which is preliminary data.</text>
</comment>